<evidence type="ECO:0000313" key="1">
    <source>
        <dbReference type="EMBL" id="KAJ6228252.1"/>
    </source>
</evidence>
<name>A0ABQ8X6F6_9EUKA</name>
<organism evidence="1 2">
    <name type="scientific">Anaeramoeba flamelloides</name>
    <dbReference type="NCBI Taxonomy" id="1746091"/>
    <lineage>
        <taxon>Eukaryota</taxon>
        <taxon>Metamonada</taxon>
        <taxon>Anaeramoebidae</taxon>
        <taxon>Anaeramoeba</taxon>
    </lineage>
</organism>
<dbReference type="EMBL" id="JAOAOG010000329">
    <property type="protein sequence ID" value="KAJ6228252.1"/>
    <property type="molecule type" value="Genomic_DNA"/>
</dbReference>
<accession>A0ABQ8X6F6</accession>
<evidence type="ECO:0000313" key="2">
    <source>
        <dbReference type="Proteomes" id="UP001150062"/>
    </source>
</evidence>
<dbReference type="Proteomes" id="UP001150062">
    <property type="component" value="Unassembled WGS sequence"/>
</dbReference>
<keyword evidence="2" id="KW-1185">Reference proteome</keyword>
<reference evidence="1" key="1">
    <citation type="submission" date="2022-08" db="EMBL/GenBank/DDBJ databases">
        <title>Novel sulfate-reducing endosymbionts in the free-living metamonad Anaeramoeba.</title>
        <authorList>
            <person name="Jerlstrom-Hultqvist J."/>
            <person name="Cepicka I."/>
            <person name="Gallot-Lavallee L."/>
            <person name="Salas-Leiva D."/>
            <person name="Curtis B.A."/>
            <person name="Zahonova K."/>
            <person name="Pipaliya S."/>
            <person name="Dacks J."/>
            <person name="Roger A.J."/>
        </authorList>
    </citation>
    <scope>NUCLEOTIDE SEQUENCE</scope>
    <source>
        <strain evidence="1">Schooner1</strain>
    </source>
</reference>
<proteinExistence type="predicted"/>
<comment type="caution">
    <text evidence="1">The sequence shown here is derived from an EMBL/GenBank/DDBJ whole genome shotgun (WGS) entry which is preliminary data.</text>
</comment>
<protein>
    <submittedName>
        <fullName evidence="1">Uncharacterized protein</fullName>
    </submittedName>
</protein>
<sequence>MNSQFEDPLILLQCCQALLRLGTPNKHSYLEPSPPQEDFKDTNCISMIKKDQNKIINSLSVEARSKLQTVRSSSAEKHTEEREDTTIISELELKGFMNKRPKPSWGKRLEKLNLYNPNYIHGWCPNLSTIYESTDPDFKNKIPKKIILNKSLFTKYADLTTKTTSQKDWTKNYKSSQRGIEEYFKRNHYQKLERYTRKNLQFILKKN</sequence>
<gene>
    <name evidence="1" type="ORF">M0813_09080</name>
</gene>